<dbReference type="InterPro" id="IPR010325">
    <property type="entry name" value="Rhamnogal_lyase"/>
</dbReference>
<organism evidence="1 2">
    <name type="scientific">Forsythia ovata</name>
    <dbReference type="NCBI Taxonomy" id="205694"/>
    <lineage>
        <taxon>Eukaryota</taxon>
        <taxon>Viridiplantae</taxon>
        <taxon>Streptophyta</taxon>
        <taxon>Embryophyta</taxon>
        <taxon>Tracheophyta</taxon>
        <taxon>Spermatophyta</taxon>
        <taxon>Magnoliopsida</taxon>
        <taxon>eudicotyledons</taxon>
        <taxon>Gunneridae</taxon>
        <taxon>Pentapetalae</taxon>
        <taxon>asterids</taxon>
        <taxon>lamiids</taxon>
        <taxon>Lamiales</taxon>
        <taxon>Oleaceae</taxon>
        <taxon>Forsythieae</taxon>
        <taxon>Forsythia</taxon>
    </lineage>
</organism>
<name>A0ABD1VIX3_9LAMI</name>
<dbReference type="EMBL" id="JBFOLJ010000005">
    <property type="protein sequence ID" value="KAL2537287.1"/>
    <property type="molecule type" value="Genomic_DNA"/>
</dbReference>
<comment type="caution">
    <text evidence="1">The sequence shown here is derived from an EMBL/GenBank/DDBJ whole genome shotgun (WGS) entry which is preliminary data.</text>
</comment>
<reference evidence="2" key="1">
    <citation type="submission" date="2024-07" db="EMBL/GenBank/DDBJ databases">
        <title>Two chromosome-level genome assemblies of Korean endemic species Abeliophyllum distichum and Forsythia ovata (Oleaceae).</title>
        <authorList>
            <person name="Jang H."/>
        </authorList>
    </citation>
    <scope>NUCLEOTIDE SEQUENCE [LARGE SCALE GENOMIC DNA]</scope>
</reference>
<keyword evidence="2" id="KW-1185">Reference proteome</keyword>
<dbReference type="Proteomes" id="UP001604277">
    <property type="component" value="Unassembled WGS sequence"/>
</dbReference>
<protein>
    <submittedName>
        <fullName evidence="1">Rhamnogalacturonan endolyase</fullName>
    </submittedName>
</protein>
<evidence type="ECO:0000313" key="1">
    <source>
        <dbReference type="EMBL" id="KAL2537287.1"/>
    </source>
</evidence>
<evidence type="ECO:0000313" key="2">
    <source>
        <dbReference type="Proteomes" id="UP001604277"/>
    </source>
</evidence>
<sequence length="267" mass="30155">MGLFTSKSPNVSLESLKKYIKEVPKKTPPANCVPVTKNPSFHFMKYGENPPDKRRPPYRKSNIISLSSVNISHETGDKRSWQFASCSDFELVSLKMRKQDILHDVTLNNGIVKLSLLSPSGMIAGIIQYKGVENMQTETQKWPYDFPSSEDFPPPNNRGTITGRLLIRDKYLSSEFVHAKSAYMGLAPPGDVGSWQMETKRKHTHFTQIMILDAGSQIQLGNLVSNPPRNGPTLWEIGIPDRTSAEFYVPDPAPKFRNHVFINHNEK</sequence>
<dbReference type="AlphaFoldDB" id="A0ABD1VIX3"/>
<proteinExistence type="predicted"/>
<dbReference type="Pfam" id="PF06045">
    <property type="entry name" value="Rhamnogal_lyase"/>
    <property type="match status" value="1"/>
</dbReference>
<dbReference type="InterPro" id="IPR051850">
    <property type="entry name" value="Polysacch_Lyase_4"/>
</dbReference>
<gene>
    <name evidence="1" type="ORF">Fot_18678</name>
</gene>
<dbReference type="PANTHER" id="PTHR32018">
    <property type="entry name" value="RHAMNOGALACTURONATE LYASE FAMILY PROTEIN"/>
    <property type="match status" value="1"/>
</dbReference>
<dbReference type="PANTHER" id="PTHR32018:SF6">
    <property type="entry name" value="RHAMNOGALACTURONAN ENDOLYASE"/>
    <property type="match status" value="1"/>
</dbReference>
<accession>A0ABD1VIX3</accession>